<dbReference type="EMBL" id="CP024955">
    <property type="protein sequence ID" value="ATY84003.1"/>
    <property type="molecule type" value="Genomic_DNA"/>
</dbReference>
<dbReference type="Gene3D" id="1.20.120.30">
    <property type="entry name" value="Aspartate receptor, ligand-binding domain"/>
    <property type="match status" value="1"/>
</dbReference>
<sequence length="136" mass="16177">MPGSLIQNMSGLQDKQVVRIVKTEHLLWKWWLYNMMLGYHVVDEKQLVDHHQCRLGKWYDQARNRASLSSLDSFRAIDEPHQRFHRLAAEIYRLIRADKRAEAEKRLFELEQASYQLVENLDRLLSDLERGNTSGR</sequence>
<dbReference type="Proteomes" id="UP000231932">
    <property type="component" value="Chromosome"/>
</dbReference>
<evidence type="ECO:0000313" key="3">
    <source>
        <dbReference type="Proteomes" id="UP000231932"/>
    </source>
</evidence>
<protein>
    <recommendedName>
        <fullName evidence="1">Chemoreceptor zinc-binding domain-containing protein</fullName>
    </recommendedName>
</protein>
<evidence type="ECO:0000313" key="2">
    <source>
        <dbReference type="EMBL" id="ATY84003.1"/>
    </source>
</evidence>
<dbReference type="KEGG" id="kyr:CVV65_02725"/>
<evidence type="ECO:0000259" key="1">
    <source>
        <dbReference type="Pfam" id="PF13682"/>
    </source>
</evidence>
<name>A0A2K8N3D3_9BACL</name>
<feature type="domain" description="Chemoreceptor zinc-binding" evidence="1">
    <location>
        <begin position="25"/>
        <end position="91"/>
    </location>
</feature>
<dbReference type="AlphaFoldDB" id="A0A2K8N3D3"/>
<keyword evidence="3" id="KW-1185">Reference proteome</keyword>
<proteinExistence type="predicted"/>
<organism evidence="2 3">
    <name type="scientific">Kyrpidia spormannii</name>
    <dbReference type="NCBI Taxonomy" id="2055160"/>
    <lineage>
        <taxon>Bacteria</taxon>
        <taxon>Bacillati</taxon>
        <taxon>Bacillota</taxon>
        <taxon>Bacilli</taxon>
        <taxon>Bacillales</taxon>
        <taxon>Alicyclobacillaceae</taxon>
        <taxon>Kyrpidia</taxon>
    </lineage>
</organism>
<dbReference type="OrthoDB" id="266313at2"/>
<dbReference type="Pfam" id="PF13682">
    <property type="entry name" value="CZB"/>
    <property type="match status" value="1"/>
</dbReference>
<gene>
    <name evidence="2" type="ORF">CVV65_02725</name>
</gene>
<reference evidence="3" key="1">
    <citation type="submission" date="2017-11" db="EMBL/GenBank/DDBJ databases">
        <title>Complete Genome Sequence of Kyrpidia sp. Strain EA-1, a thermophilic, hydrogen-oxidizing Bacterium, isolated from the Azores.</title>
        <authorList>
            <person name="Reiner J.E."/>
            <person name="Lapp C.J."/>
            <person name="Bunk B."/>
            <person name="Gescher J."/>
        </authorList>
    </citation>
    <scope>NUCLEOTIDE SEQUENCE [LARGE SCALE GENOMIC DNA]</scope>
    <source>
        <strain evidence="3">EA-1</strain>
    </source>
</reference>
<accession>A0A2K8N3D3</accession>
<dbReference type="RefSeq" id="WP_100666836.1">
    <property type="nucleotide sequence ID" value="NZ_CP024955.1"/>
</dbReference>
<dbReference type="InterPro" id="IPR025991">
    <property type="entry name" value="Chemoreceptor_zinc-bind_dom"/>
</dbReference>